<feature type="transmembrane region" description="Helical" evidence="1">
    <location>
        <begin position="47"/>
        <end position="66"/>
    </location>
</feature>
<name>A0ABR2CZM0_9ROSI</name>
<evidence type="ECO:0008006" key="5">
    <source>
        <dbReference type="Google" id="ProtNLM"/>
    </source>
</evidence>
<proteinExistence type="predicted"/>
<gene>
    <name evidence="3" type="ORF">V6N12_020965</name>
</gene>
<reference evidence="3 4" key="1">
    <citation type="journal article" date="2024" name="G3 (Bethesda)">
        <title>Genome assembly of Hibiscus sabdariffa L. provides insights into metabolisms of medicinal natural products.</title>
        <authorList>
            <person name="Kim T."/>
        </authorList>
    </citation>
    <scope>NUCLEOTIDE SEQUENCE [LARGE SCALE GENOMIC DNA]</scope>
    <source>
        <strain evidence="3">TK-2024</strain>
        <tissue evidence="3">Old leaves</tissue>
    </source>
</reference>
<keyword evidence="1" id="KW-0472">Membrane</keyword>
<protein>
    <recommendedName>
        <fullName evidence="5">Transmembrane protein</fullName>
    </recommendedName>
</protein>
<feature type="chain" id="PRO_5046066531" description="Transmembrane protein" evidence="2">
    <location>
        <begin position="24"/>
        <end position="70"/>
    </location>
</feature>
<accession>A0ABR2CZM0</accession>
<evidence type="ECO:0000313" key="4">
    <source>
        <dbReference type="Proteomes" id="UP001472677"/>
    </source>
</evidence>
<sequence length="70" mass="7399">MASLIKATVWFTCFTVLLVAVAAEMYMPPGMAMPPGMVMPPPSTSNLVSPSLAIGFIAFIVSILVVNQRA</sequence>
<keyword evidence="2" id="KW-0732">Signal</keyword>
<evidence type="ECO:0000313" key="3">
    <source>
        <dbReference type="EMBL" id="KAK8526495.1"/>
    </source>
</evidence>
<keyword evidence="4" id="KW-1185">Reference proteome</keyword>
<evidence type="ECO:0000256" key="1">
    <source>
        <dbReference type="SAM" id="Phobius"/>
    </source>
</evidence>
<dbReference type="Proteomes" id="UP001472677">
    <property type="component" value="Unassembled WGS sequence"/>
</dbReference>
<comment type="caution">
    <text evidence="3">The sequence shown here is derived from an EMBL/GenBank/DDBJ whole genome shotgun (WGS) entry which is preliminary data.</text>
</comment>
<organism evidence="3 4">
    <name type="scientific">Hibiscus sabdariffa</name>
    <name type="common">roselle</name>
    <dbReference type="NCBI Taxonomy" id="183260"/>
    <lineage>
        <taxon>Eukaryota</taxon>
        <taxon>Viridiplantae</taxon>
        <taxon>Streptophyta</taxon>
        <taxon>Embryophyta</taxon>
        <taxon>Tracheophyta</taxon>
        <taxon>Spermatophyta</taxon>
        <taxon>Magnoliopsida</taxon>
        <taxon>eudicotyledons</taxon>
        <taxon>Gunneridae</taxon>
        <taxon>Pentapetalae</taxon>
        <taxon>rosids</taxon>
        <taxon>malvids</taxon>
        <taxon>Malvales</taxon>
        <taxon>Malvaceae</taxon>
        <taxon>Malvoideae</taxon>
        <taxon>Hibiscus</taxon>
    </lineage>
</organism>
<feature type="signal peptide" evidence="2">
    <location>
        <begin position="1"/>
        <end position="23"/>
    </location>
</feature>
<keyword evidence="1" id="KW-1133">Transmembrane helix</keyword>
<dbReference type="EMBL" id="JBBPBM010000039">
    <property type="protein sequence ID" value="KAK8526495.1"/>
    <property type="molecule type" value="Genomic_DNA"/>
</dbReference>
<evidence type="ECO:0000256" key="2">
    <source>
        <dbReference type="SAM" id="SignalP"/>
    </source>
</evidence>
<keyword evidence="1" id="KW-0812">Transmembrane</keyword>